<dbReference type="EMBL" id="CP033898">
    <property type="protein sequence ID" value="AZA08360.1"/>
    <property type="molecule type" value="Genomic_DNA"/>
</dbReference>
<comment type="pathway">
    <text evidence="1">Nucleotide-sugar biosynthesis; UDP-alpha-D-glucuronate biosynthesis; UDP-alpha-D-glucuronate from UDP-alpha-D-glucose: step 1/1.</text>
</comment>
<dbReference type="UniPathway" id="UPA00038">
    <property type="reaction ID" value="UER00491"/>
</dbReference>
<evidence type="ECO:0000256" key="8">
    <source>
        <dbReference type="PIRSR" id="PIRSR500134-1"/>
    </source>
</evidence>
<dbReference type="GO" id="GO:0006065">
    <property type="term" value="P:UDP-glucuronate biosynthetic process"/>
    <property type="evidence" value="ECO:0007669"/>
    <property type="project" value="UniProtKB-UniPathway"/>
</dbReference>
<evidence type="ECO:0000313" key="13">
    <source>
        <dbReference type="Proteomes" id="UP000271426"/>
    </source>
</evidence>
<comment type="catalytic activity">
    <reaction evidence="6 7">
        <text>UDP-alpha-D-glucose + 2 NAD(+) + H2O = UDP-alpha-D-glucuronate + 2 NADH + 3 H(+)</text>
        <dbReference type="Rhea" id="RHEA:23596"/>
        <dbReference type="ChEBI" id="CHEBI:15377"/>
        <dbReference type="ChEBI" id="CHEBI:15378"/>
        <dbReference type="ChEBI" id="CHEBI:57540"/>
        <dbReference type="ChEBI" id="CHEBI:57945"/>
        <dbReference type="ChEBI" id="CHEBI:58052"/>
        <dbReference type="ChEBI" id="CHEBI:58885"/>
        <dbReference type="EC" id="1.1.1.22"/>
    </reaction>
</comment>
<dbReference type="EC" id="1.1.1.22" evidence="3 7"/>
<feature type="binding site" evidence="9">
    <location>
        <position position="249"/>
    </location>
    <ligand>
        <name>substrate</name>
    </ligand>
</feature>
<dbReference type="PANTHER" id="PTHR43750:SF3">
    <property type="entry name" value="UDP-GLUCOSE 6-DEHYDROGENASE TUAD"/>
    <property type="match status" value="1"/>
</dbReference>
<evidence type="ECO:0000313" key="12">
    <source>
        <dbReference type="EMBL" id="AZA08360.1"/>
    </source>
</evidence>
<feature type="binding site" evidence="10">
    <location>
        <position position="255"/>
    </location>
    <ligand>
        <name>NAD(+)</name>
        <dbReference type="ChEBI" id="CHEBI:57540"/>
    </ligand>
</feature>
<feature type="active site" description="Nucleophile" evidence="8">
    <location>
        <position position="252"/>
    </location>
</feature>
<accession>A0A3G6IWA1</accession>
<protein>
    <recommendedName>
        <fullName evidence="3 7">UDP-glucose 6-dehydrogenase</fullName>
        <ecNumber evidence="3 7">1.1.1.22</ecNumber>
    </recommendedName>
</protein>
<gene>
    <name evidence="12" type="primary">tuaD</name>
    <name evidence="12" type="ORF">CPPEL_01065</name>
</gene>
<dbReference type="SUPFAM" id="SSF52413">
    <property type="entry name" value="UDP-glucose/GDP-mannose dehydrogenase C-terminal domain"/>
    <property type="match status" value="1"/>
</dbReference>
<dbReference type="InterPro" id="IPR017476">
    <property type="entry name" value="UDP-Glc/GDP-Man"/>
</dbReference>
<dbReference type="RefSeq" id="WP_206423907.1">
    <property type="nucleotide sequence ID" value="NZ_CP033898.1"/>
</dbReference>
<dbReference type="AlphaFoldDB" id="A0A3G6IWA1"/>
<dbReference type="SUPFAM" id="SSF51735">
    <property type="entry name" value="NAD(P)-binding Rossmann-fold domains"/>
    <property type="match status" value="1"/>
</dbReference>
<sequence>MRISVIGCGYLGATHAACLAALGHEVVGIDVEEAKIQTLRSGKAPFYEPGLNELLQKNNERLRWSTELADAASCSIHFLAVGTPQGQQGLDLSALESVVRGLAGVLQGEDHLIVGKSTVPPGTAAHLESLCDIEVAWNPEFLRETRGVEDTLRPSRIVIGARTARADQLLRELWAVPIGRGCPVVSCDRETAEMVKLASNAFLATKLSFINAIGNVCVEVGADTSTLAKAMGLDPRIGQKFMHAGLGFGGGCLPKDIRGLGHIAEEVGATSAVGLLRHVDAVNARQRQRAIEGLGDVRGKRVAVLGTAFKAGTDDTRDSPAIDVASQIKAAGGTPCSYDPMAPCDVDKLEAALRGAHGVVIATEWREFAMIDPAWARGLVVEPLVVDARGVLDKGAWQAAGWKVVRLA</sequence>
<dbReference type="GO" id="GO:0051287">
    <property type="term" value="F:NAD binding"/>
    <property type="evidence" value="ECO:0007669"/>
    <property type="project" value="InterPro"/>
</dbReference>
<dbReference type="SUPFAM" id="SSF48179">
    <property type="entry name" value="6-phosphogluconate dehydrogenase C-terminal domain-like"/>
    <property type="match status" value="1"/>
</dbReference>
<feature type="domain" description="UDP-glucose/GDP-mannose dehydrogenase C-terminal" evidence="11">
    <location>
        <begin position="303"/>
        <end position="394"/>
    </location>
</feature>
<dbReference type="KEGG" id="cpso:CPPEL_01065"/>
<dbReference type="PANTHER" id="PTHR43750">
    <property type="entry name" value="UDP-GLUCOSE 6-DEHYDROGENASE TUAD"/>
    <property type="match status" value="1"/>
</dbReference>
<dbReference type="InterPro" id="IPR036220">
    <property type="entry name" value="UDP-Glc/GDP-Man_DH_C_sf"/>
</dbReference>
<dbReference type="InterPro" id="IPR014027">
    <property type="entry name" value="UDP-Glc/GDP-Man_DH_C"/>
</dbReference>
<dbReference type="Proteomes" id="UP000271426">
    <property type="component" value="Chromosome"/>
</dbReference>
<evidence type="ECO:0000259" key="11">
    <source>
        <dbReference type="SMART" id="SM00984"/>
    </source>
</evidence>
<feature type="binding site" evidence="9">
    <location>
        <begin position="141"/>
        <end position="144"/>
    </location>
    <ligand>
        <name>substrate</name>
    </ligand>
</feature>
<reference evidence="12 13" key="1">
    <citation type="submission" date="2018-11" db="EMBL/GenBank/DDBJ databases">
        <authorList>
            <person name="Kleinhagauer T."/>
            <person name="Glaeser S.P."/>
            <person name="Spergser J."/>
            <person name="Ruckert C."/>
            <person name="Kaempfer P."/>
            <person name="Busse H.-J."/>
        </authorList>
    </citation>
    <scope>NUCLEOTIDE SEQUENCE [LARGE SCALE GENOMIC DNA]</scope>
    <source>
        <strain evidence="12 13">812CH</strain>
    </source>
</reference>
<evidence type="ECO:0000256" key="3">
    <source>
        <dbReference type="ARBA" id="ARBA00012954"/>
    </source>
</evidence>
<dbReference type="Pfam" id="PF03721">
    <property type="entry name" value="UDPG_MGDP_dh_N"/>
    <property type="match status" value="1"/>
</dbReference>
<comment type="similarity">
    <text evidence="2 7">Belongs to the UDP-glucose/GDP-mannose dehydrogenase family.</text>
</comment>
<dbReference type="GO" id="GO:0003979">
    <property type="term" value="F:UDP-glucose 6-dehydrogenase activity"/>
    <property type="evidence" value="ECO:0007669"/>
    <property type="project" value="UniProtKB-EC"/>
</dbReference>
<evidence type="ECO:0000256" key="1">
    <source>
        <dbReference type="ARBA" id="ARBA00004701"/>
    </source>
</evidence>
<keyword evidence="4 7" id="KW-0560">Oxidoreductase</keyword>
<feature type="binding site" evidence="10">
    <location>
        <position position="317"/>
    </location>
    <ligand>
        <name>NAD(+)</name>
        <dbReference type="ChEBI" id="CHEBI:57540"/>
    </ligand>
</feature>
<dbReference type="InterPro" id="IPR001732">
    <property type="entry name" value="UDP-Glc/GDP-Man_DH_N"/>
</dbReference>
<dbReference type="InterPro" id="IPR036291">
    <property type="entry name" value="NAD(P)-bd_dom_sf"/>
</dbReference>
<dbReference type="InterPro" id="IPR008927">
    <property type="entry name" value="6-PGluconate_DH-like_C_sf"/>
</dbReference>
<proteinExistence type="inferred from homology"/>
<dbReference type="Gene3D" id="1.20.5.100">
    <property type="entry name" value="Cytochrome c1, transmembrane anchor, C-terminal"/>
    <property type="match status" value="1"/>
</dbReference>
<organism evidence="12 13">
    <name type="scientific">Corynebacterium pseudopelargi</name>
    <dbReference type="NCBI Taxonomy" id="2080757"/>
    <lineage>
        <taxon>Bacteria</taxon>
        <taxon>Bacillati</taxon>
        <taxon>Actinomycetota</taxon>
        <taxon>Actinomycetes</taxon>
        <taxon>Mycobacteriales</taxon>
        <taxon>Corynebacteriaceae</taxon>
        <taxon>Corynebacterium</taxon>
    </lineage>
</organism>
<feature type="binding site" evidence="10">
    <location>
        <position position="144"/>
    </location>
    <ligand>
        <name>NAD(+)</name>
        <dbReference type="ChEBI" id="CHEBI:57540"/>
    </ligand>
</feature>
<evidence type="ECO:0000256" key="9">
    <source>
        <dbReference type="PIRSR" id="PIRSR500134-2"/>
    </source>
</evidence>
<dbReference type="SMART" id="SM00984">
    <property type="entry name" value="UDPG_MGDP_dh_C"/>
    <property type="match status" value="1"/>
</dbReference>
<dbReference type="PIRSF" id="PIRSF000124">
    <property type="entry name" value="UDPglc_GDPman_dh"/>
    <property type="match status" value="1"/>
</dbReference>
<keyword evidence="5 7" id="KW-0520">NAD</keyword>
<keyword evidence="13" id="KW-1185">Reference proteome</keyword>
<evidence type="ECO:0000256" key="4">
    <source>
        <dbReference type="ARBA" id="ARBA00023002"/>
    </source>
</evidence>
<feature type="binding site" evidence="10">
    <location>
        <position position="83"/>
    </location>
    <ligand>
        <name>NAD(+)</name>
        <dbReference type="ChEBI" id="CHEBI:57540"/>
    </ligand>
</feature>
<dbReference type="Pfam" id="PF00984">
    <property type="entry name" value="UDPG_MGDP_dh"/>
    <property type="match status" value="1"/>
</dbReference>
<feature type="binding site" evidence="9">
    <location>
        <position position="310"/>
    </location>
    <ligand>
        <name>substrate</name>
    </ligand>
</feature>
<feature type="binding site" evidence="9">
    <location>
        <position position="196"/>
    </location>
    <ligand>
        <name>substrate</name>
    </ligand>
</feature>
<evidence type="ECO:0000256" key="10">
    <source>
        <dbReference type="PIRSR" id="PIRSR500134-3"/>
    </source>
</evidence>
<dbReference type="NCBIfam" id="TIGR03026">
    <property type="entry name" value="NDP-sugDHase"/>
    <property type="match status" value="1"/>
</dbReference>
<dbReference type="Gene3D" id="3.40.50.720">
    <property type="entry name" value="NAD(P)-binding Rossmann-like Domain"/>
    <property type="match status" value="2"/>
</dbReference>
<dbReference type="InterPro" id="IPR014026">
    <property type="entry name" value="UDP-Glc/GDP-Man_DH_dimer"/>
</dbReference>
<dbReference type="Pfam" id="PF03720">
    <property type="entry name" value="UDPG_MGDP_dh_C"/>
    <property type="match status" value="1"/>
</dbReference>
<dbReference type="PIRSF" id="PIRSF500134">
    <property type="entry name" value="UDPglc_DH_bac"/>
    <property type="match status" value="1"/>
</dbReference>
<dbReference type="GO" id="GO:0000271">
    <property type="term" value="P:polysaccharide biosynthetic process"/>
    <property type="evidence" value="ECO:0007669"/>
    <property type="project" value="InterPro"/>
</dbReference>
<feature type="binding site" evidence="10">
    <location>
        <position position="118"/>
    </location>
    <ligand>
        <name>NAD(+)</name>
        <dbReference type="ChEBI" id="CHEBI:57540"/>
    </ligand>
</feature>
<evidence type="ECO:0000256" key="5">
    <source>
        <dbReference type="ARBA" id="ARBA00023027"/>
    </source>
</evidence>
<evidence type="ECO:0000256" key="6">
    <source>
        <dbReference type="ARBA" id="ARBA00047473"/>
    </source>
</evidence>
<evidence type="ECO:0000256" key="7">
    <source>
        <dbReference type="PIRNR" id="PIRNR000124"/>
    </source>
</evidence>
<feature type="binding site" evidence="10">
    <location>
        <position position="35"/>
    </location>
    <ligand>
        <name>NAD(+)</name>
        <dbReference type="ChEBI" id="CHEBI:57540"/>
    </ligand>
</feature>
<feature type="binding site" evidence="9">
    <location>
        <begin position="241"/>
        <end position="245"/>
    </location>
    <ligand>
        <name>substrate</name>
    </ligand>
</feature>
<dbReference type="InterPro" id="IPR028357">
    <property type="entry name" value="UDPglc_DH_bac"/>
</dbReference>
<evidence type="ECO:0000256" key="2">
    <source>
        <dbReference type="ARBA" id="ARBA00006601"/>
    </source>
</evidence>
<name>A0A3G6IWA1_9CORY</name>
<feature type="binding site" evidence="10">
    <location>
        <position position="30"/>
    </location>
    <ligand>
        <name>NAD(+)</name>
        <dbReference type="ChEBI" id="CHEBI:57540"/>
    </ligand>
</feature>